<feature type="coiled-coil region" evidence="6">
    <location>
        <begin position="626"/>
        <end position="660"/>
    </location>
</feature>
<evidence type="ECO:0000256" key="1">
    <source>
        <dbReference type="ARBA" id="ARBA00004141"/>
    </source>
</evidence>
<keyword evidence="3 7" id="KW-0812">Transmembrane</keyword>
<evidence type="ECO:0000256" key="7">
    <source>
        <dbReference type="SAM" id="Phobius"/>
    </source>
</evidence>
<keyword evidence="9" id="KW-1185">Reference proteome</keyword>
<feature type="transmembrane region" description="Helical" evidence="7">
    <location>
        <begin position="68"/>
        <end position="88"/>
    </location>
</feature>
<keyword evidence="4 7" id="KW-1133">Transmembrane helix</keyword>
<comment type="subcellular location">
    <subcellularLocation>
        <location evidence="1">Membrane</location>
        <topology evidence="1">Multi-pass membrane protein</topology>
    </subcellularLocation>
</comment>
<feature type="transmembrane region" description="Helical" evidence="7">
    <location>
        <begin position="94"/>
        <end position="119"/>
    </location>
</feature>
<evidence type="ECO:0000256" key="6">
    <source>
        <dbReference type="SAM" id="Coils"/>
    </source>
</evidence>
<evidence type="ECO:0000256" key="4">
    <source>
        <dbReference type="ARBA" id="ARBA00022989"/>
    </source>
</evidence>
<feature type="transmembrane region" description="Helical" evidence="7">
    <location>
        <begin position="20"/>
        <end position="47"/>
    </location>
</feature>
<proteinExistence type="inferred from homology"/>
<dbReference type="Pfam" id="PF10272">
    <property type="entry name" value="Tmpp129"/>
    <property type="match status" value="1"/>
</dbReference>
<evidence type="ECO:0000256" key="2">
    <source>
        <dbReference type="ARBA" id="ARBA00007332"/>
    </source>
</evidence>
<evidence type="ECO:0000313" key="8">
    <source>
        <dbReference type="EMBL" id="KAL5104298.1"/>
    </source>
</evidence>
<keyword evidence="5 7" id="KW-0472">Membrane</keyword>
<comment type="caution">
    <text evidence="8">The sequence shown here is derived from an EMBL/GenBank/DDBJ whole genome shotgun (WGS) entry which is preliminary data.</text>
</comment>
<gene>
    <name evidence="8" type="ORF">TcWFU_006692</name>
</gene>
<evidence type="ECO:0008006" key="10">
    <source>
        <dbReference type="Google" id="ProtNLM"/>
    </source>
</evidence>
<evidence type="ECO:0000256" key="5">
    <source>
        <dbReference type="ARBA" id="ARBA00023136"/>
    </source>
</evidence>
<dbReference type="Proteomes" id="UP001651158">
    <property type="component" value="Unassembled WGS sequence"/>
</dbReference>
<dbReference type="PANTHER" id="PTHR31322:SF2">
    <property type="entry name" value="E3 UBIQUITIN-PROTEIN LIGASE TM129"/>
    <property type="match status" value="1"/>
</dbReference>
<comment type="similarity">
    <text evidence="2">Belongs to the TMEM129 family.</text>
</comment>
<reference evidence="8 9" key="1">
    <citation type="journal article" date="2022" name="Front. Cell. Infect. Microbiol.">
        <title>The Genomes of Two Strains of Taenia crassiceps the Animal Model for the Study of Human Cysticercosis.</title>
        <authorList>
            <person name="Bobes R.J."/>
            <person name="Estrada K."/>
            <person name="Rios-Valencia D.G."/>
            <person name="Calderon-Gallegos A."/>
            <person name="de la Torre P."/>
            <person name="Carrero J.C."/>
            <person name="Sanchez-Flores A."/>
            <person name="Laclette J.P."/>
        </authorList>
    </citation>
    <scope>NUCLEOTIDE SEQUENCE [LARGE SCALE GENOMIC DNA]</scope>
    <source>
        <strain evidence="8">WFUcys</strain>
    </source>
</reference>
<name>A0ABR4Q3Q0_9CEST</name>
<dbReference type="InterPro" id="IPR018801">
    <property type="entry name" value="TM129"/>
</dbReference>
<dbReference type="EMBL" id="JAKROA010000013">
    <property type="protein sequence ID" value="KAL5104298.1"/>
    <property type="molecule type" value="Genomic_DNA"/>
</dbReference>
<dbReference type="PANTHER" id="PTHR31322">
    <property type="entry name" value="E3 UBIQUITIN-PROTEIN LIGASE TM129"/>
    <property type="match status" value="1"/>
</dbReference>
<organism evidence="8 9">
    <name type="scientific">Taenia crassiceps</name>
    <dbReference type="NCBI Taxonomy" id="6207"/>
    <lineage>
        <taxon>Eukaryota</taxon>
        <taxon>Metazoa</taxon>
        <taxon>Spiralia</taxon>
        <taxon>Lophotrochozoa</taxon>
        <taxon>Platyhelminthes</taxon>
        <taxon>Cestoda</taxon>
        <taxon>Eucestoda</taxon>
        <taxon>Cyclophyllidea</taxon>
        <taxon>Taeniidae</taxon>
        <taxon>Taenia</taxon>
    </lineage>
</organism>
<accession>A0ABR4Q3Q0</accession>
<protein>
    <recommendedName>
        <fullName evidence="10">Transmembrane protein 129</fullName>
    </recommendedName>
</protein>
<evidence type="ECO:0000313" key="9">
    <source>
        <dbReference type="Proteomes" id="UP001651158"/>
    </source>
</evidence>
<evidence type="ECO:0000256" key="3">
    <source>
        <dbReference type="ARBA" id="ARBA00022692"/>
    </source>
</evidence>
<keyword evidence="6" id="KW-0175">Coiled coil</keyword>
<sequence length="663" mass="74019">MDFMWYTRFKPTGEELIITLGYALFVFALVAPPDVLLSSGLTIEKLFHRILGCEELFFTAYHLRRTSLLSVLSFFIPLGYFITLRAFANPEIGLLGAVGNAGLLLSVALVTIGCSYIYLEWYAYGKWTGHPGMLAMKKIAENISSSFSTSSVSSDELEFLRSHPSPAGVASSIDKEFRRMEKFVAFAGRGLTSSWSGRRIVVTPSWILFSHRTAFLPICQLLGHLSAVVVRTRSINNPIASLEEEEEQEHTNPMLGSGVVMATIRIADIDSGTCMLSFDLPASELENFRLYLRCPLVYAQGVSLEPSIVQRFLEAFSTAVQENEPIEIPPSMELERCIGCLSSQTSVAIRRSCAGECGSCQCRPMWCETCMGRWFASRLAQSRVPTSEWLASRVPCPTCRSLFCVRDVLPLNFSWDRSKVSWRAQLVALQRLVWFLSSSAALPEDRHLSLATLSAAPLPSSPSFPGMPPISRSIKARFRPDINRRRQRPLSCVIPDQGPVLPIRVCGALPKGREDPQWEIHQLQYRIPRFEPLATWRNIGGSDPTPLVEMVEVYKRHYATLAGSVAQKQEEIISLERKIESSSKRAVELMQLRQRGGGFPNPASAAGSTNTVAAGTYQLERIFKGIDELHDRFKVCEKLLKELELQAEGLDRQMTSTDDDGDR</sequence>